<comment type="cofactor">
    <cofactor evidence="1">
        <name>FMN</name>
        <dbReference type="ChEBI" id="CHEBI:58210"/>
    </cofactor>
</comment>
<evidence type="ECO:0000256" key="1">
    <source>
        <dbReference type="ARBA" id="ARBA00001917"/>
    </source>
</evidence>
<protein>
    <submittedName>
        <fullName evidence="7">Nitroreductase family protein</fullName>
    </submittedName>
</protein>
<dbReference type="Gene3D" id="3.40.109.10">
    <property type="entry name" value="NADH Oxidase"/>
    <property type="match status" value="1"/>
</dbReference>
<dbReference type="InterPro" id="IPR000415">
    <property type="entry name" value="Nitroreductase-like"/>
</dbReference>
<comment type="caution">
    <text evidence="7">The sequence shown here is derived from an EMBL/GenBank/DDBJ whole genome shotgun (WGS) entry which is preliminary data.</text>
</comment>
<dbReference type="Proteomes" id="UP001281761">
    <property type="component" value="Unassembled WGS sequence"/>
</dbReference>
<evidence type="ECO:0000259" key="6">
    <source>
        <dbReference type="Pfam" id="PF00881"/>
    </source>
</evidence>
<evidence type="ECO:0000256" key="5">
    <source>
        <dbReference type="ARBA" id="ARBA00023002"/>
    </source>
</evidence>
<reference evidence="7 8" key="1">
    <citation type="journal article" date="2022" name="bioRxiv">
        <title>Genomics of Preaxostyla Flagellates Illuminates Evolutionary Transitions and the Path Towards Mitochondrial Loss.</title>
        <authorList>
            <person name="Novak L.V.F."/>
            <person name="Treitli S.C."/>
            <person name="Pyrih J."/>
            <person name="Halakuc P."/>
            <person name="Pipaliya S.V."/>
            <person name="Vacek V."/>
            <person name="Brzon O."/>
            <person name="Soukal P."/>
            <person name="Eme L."/>
            <person name="Dacks J.B."/>
            <person name="Karnkowska A."/>
            <person name="Elias M."/>
            <person name="Hampl V."/>
        </authorList>
    </citation>
    <scope>NUCLEOTIDE SEQUENCE [LARGE SCALE GENOMIC DNA]</scope>
    <source>
        <strain evidence="7">NAU3</strain>
        <tissue evidence="7">Gut</tissue>
    </source>
</reference>
<evidence type="ECO:0000256" key="2">
    <source>
        <dbReference type="ARBA" id="ARBA00007118"/>
    </source>
</evidence>
<accession>A0ABQ9Y594</accession>
<dbReference type="Pfam" id="PF00881">
    <property type="entry name" value="Nitroreductase"/>
    <property type="match status" value="1"/>
</dbReference>
<dbReference type="EMBL" id="JARBJD010000034">
    <property type="protein sequence ID" value="KAK2958868.1"/>
    <property type="molecule type" value="Genomic_DNA"/>
</dbReference>
<dbReference type="PANTHER" id="PTHR43673:SF2">
    <property type="entry name" value="NITROREDUCTASE"/>
    <property type="match status" value="1"/>
</dbReference>
<proteinExistence type="inferred from homology"/>
<comment type="similarity">
    <text evidence="2">Belongs to the nitroreductase family.</text>
</comment>
<dbReference type="InterPro" id="IPR029479">
    <property type="entry name" value="Nitroreductase"/>
</dbReference>
<keyword evidence="4" id="KW-0288">FMN</keyword>
<dbReference type="SUPFAM" id="SSF55469">
    <property type="entry name" value="FMN-dependent nitroreductase-like"/>
    <property type="match status" value="1"/>
</dbReference>
<evidence type="ECO:0000256" key="3">
    <source>
        <dbReference type="ARBA" id="ARBA00022630"/>
    </source>
</evidence>
<sequence length="189" mass="21168">MTKPEPDVLSLIKNRHCCRKFLPFEVPDEHVEKILDAGRSSCSALNLQPIVFYACKDRNKTVELGRRIEKIGLEQMPDMFSVTPDCGQLEKIFYGAPLCIHFAVRKDGYFTRYIDCGIAVSSVLLVAESLGYSTCPVALGKLFGDQMVCEAFGIPEDQDYSLTVCIGQCSPEYIKADSDRRDDNIIIVE</sequence>
<gene>
    <name evidence="7" type="ORF">BLNAU_6117</name>
</gene>
<evidence type="ECO:0000313" key="8">
    <source>
        <dbReference type="Proteomes" id="UP001281761"/>
    </source>
</evidence>
<dbReference type="PANTHER" id="PTHR43673">
    <property type="entry name" value="NAD(P)H NITROREDUCTASE YDGI-RELATED"/>
    <property type="match status" value="1"/>
</dbReference>
<keyword evidence="5" id="KW-0560">Oxidoreductase</keyword>
<evidence type="ECO:0000313" key="7">
    <source>
        <dbReference type="EMBL" id="KAK2958868.1"/>
    </source>
</evidence>
<name>A0ABQ9Y594_9EUKA</name>
<keyword evidence="8" id="KW-1185">Reference proteome</keyword>
<evidence type="ECO:0000256" key="4">
    <source>
        <dbReference type="ARBA" id="ARBA00022643"/>
    </source>
</evidence>
<organism evidence="7 8">
    <name type="scientific">Blattamonas nauphoetae</name>
    <dbReference type="NCBI Taxonomy" id="2049346"/>
    <lineage>
        <taxon>Eukaryota</taxon>
        <taxon>Metamonada</taxon>
        <taxon>Preaxostyla</taxon>
        <taxon>Oxymonadida</taxon>
        <taxon>Blattamonas</taxon>
    </lineage>
</organism>
<feature type="domain" description="Nitroreductase" evidence="6">
    <location>
        <begin position="12"/>
        <end position="167"/>
    </location>
</feature>
<keyword evidence="3" id="KW-0285">Flavoprotein</keyword>